<dbReference type="AlphaFoldDB" id="A0A2K1NYQ6"/>
<evidence type="ECO:0000256" key="5">
    <source>
        <dbReference type="ARBA" id="ARBA00023027"/>
    </source>
</evidence>
<protein>
    <submittedName>
        <fullName evidence="8">All-trans-retinol 13,14-reductase</fullName>
    </submittedName>
</protein>
<keyword evidence="2" id="KW-0732">Signal</keyword>
<keyword evidence="6" id="KW-0812">Transmembrane</keyword>
<evidence type="ECO:0000313" key="9">
    <source>
        <dbReference type="Proteomes" id="UP000236434"/>
    </source>
</evidence>
<name>A0A2K1NYQ6_9BACT</name>
<feature type="transmembrane region" description="Helical" evidence="6">
    <location>
        <begin position="43"/>
        <end position="59"/>
    </location>
</feature>
<organism evidence="8 9">
    <name type="scientific">Petrotoga olearia DSM 13574</name>
    <dbReference type="NCBI Taxonomy" id="1122955"/>
    <lineage>
        <taxon>Bacteria</taxon>
        <taxon>Thermotogati</taxon>
        <taxon>Thermotogota</taxon>
        <taxon>Thermotogae</taxon>
        <taxon>Petrotogales</taxon>
        <taxon>Petrotogaceae</taxon>
        <taxon>Petrotoga</taxon>
    </lineage>
</organism>
<keyword evidence="3" id="KW-0274">FAD</keyword>
<feature type="transmembrane region" description="Helical" evidence="6">
    <location>
        <begin position="71"/>
        <end position="92"/>
    </location>
</feature>
<keyword evidence="6" id="KW-0472">Membrane</keyword>
<dbReference type="SUPFAM" id="SSF51905">
    <property type="entry name" value="FAD/NAD(P)-binding domain"/>
    <property type="match status" value="1"/>
</dbReference>
<dbReference type="PANTHER" id="PTHR46091:SF3">
    <property type="entry name" value="AMINE OXIDASE DOMAIN-CONTAINING PROTEIN"/>
    <property type="match status" value="1"/>
</dbReference>
<evidence type="ECO:0000256" key="1">
    <source>
        <dbReference type="ARBA" id="ARBA00022630"/>
    </source>
</evidence>
<reference evidence="8 9" key="1">
    <citation type="submission" date="2013-12" db="EMBL/GenBank/DDBJ databases">
        <title>Comparative genomics of Petrotoga isolates.</title>
        <authorList>
            <person name="Nesbo C.L."/>
            <person name="Charchuk R."/>
            <person name="Chow K."/>
        </authorList>
    </citation>
    <scope>NUCLEOTIDE SEQUENCE [LARGE SCALE GENOMIC DNA]</scope>
    <source>
        <strain evidence="8 9">DSM 13574</strain>
    </source>
</reference>
<dbReference type="Proteomes" id="UP000236434">
    <property type="component" value="Unassembled WGS sequence"/>
</dbReference>
<evidence type="ECO:0000256" key="6">
    <source>
        <dbReference type="SAM" id="Phobius"/>
    </source>
</evidence>
<dbReference type="Gene3D" id="3.50.50.60">
    <property type="entry name" value="FAD/NAD(P)-binding domain"/>
    <property type="match status" value="2"/>
</dbReference>
<dbReference type="InterPro" id="IPR002937">
    <property type="entry name" value="Amino_oxidase"/>
</dbReference>
<comment type="caution">
    <text evidence="8">The sequence shown here is derived from an EMBL/GenBank/DDBJ whole genome shotgun (WGS) entry which is preliminary data.</text>
</comment>
<dbReference type="PANTHER" id="PTHR46091">
    <property type="entry name" value="BLR7054 PROTEIN"/>
    <property type="match status" value="1"/>
</dbReference>
<evidence type="ECO:0000256" key="4">
    <source>
        <dbReference type="ARBA" id="ARBA00022857"/>
    </source>
</evidence>
<keyword evidence="4" id="KW-0521">NADP</keyword>
<dbReference type="GO" id="GO:0016491">
    <property type="term" value="F:oxidoreductase activity"/>
    <property type="evidence" value="ECO:0007669"/>
    <property type="project" value="InterPro"/>
</dbReference>
<feature type="domain" description="Amine oxidase" evidence="7">
    <location>
        <begin position="245"/>
        <end position="494"/>
    </location>
</feature>
<dbReference type="EMBL" id="AZRL01000020">
    <property type="protein sequence ID" value="PNR95656.1"/>
    <property type="molecule type" value="Genomic_DNA"/>
</dbReference>
<dbReference type="InterPro" id="IPR052206">
    <property type="entry name" value="Retinol_saturase"/>
</dbReference>
<keyword evidence="1" id="KW-0285">Flavoprotein</keyword>
<feature type="transmembrane region" description="Helical" evidence="6">
    <location>
        <begin position="174"/>
        <end position="195"/>
    </location>
</feature>
<keyword evidence="5" id="KW-0520">NAD</keyword>
<accession>A0A2K1NYQ6</accession>
<sequence>MATEKKALRTQGRKAFKLPGMLYILISFVPWILYWTLSGSGAPLGIILGLAMSMILVAPQIHSRILNPMDLASIIFFVIASIVTYLFSSRLFIDNSGFMGYLALLVMAVISLLVKQPYTMQVSKRDYPKVYWKDPIFLLVNSIITGVWAAIFLASSIVYLLLGFPWTVIISNSLVVLGIAFSIIFPKLAPGYFALREFKKSDWRVDVTRKTAREVETQSLRQGIAGGGSVSETREYDVIIVGSGIGGLTAGALLAREGFRIAIFEQHSLPGGYCSSFRRKGFTFNTGVEAVSGLWENGPVRYLLEDLGLKQTDLFTRNTSRYVFKGRYVDAPSDLDGFIALLQGMFPEESQGIAEFFNVSKKAYEETYKEAEIYGTPLPAELIAKVFGPKALLDYPREHPHFYEWINKTYQEVLDESFRNEDLKALLSALIGYVGTRPDKTPAQSALTAVISYYLHGGYFPKGGALRFAEALRQYIEEHGGKIMLKHGVERIILAPDLDGDSWIGQNRMNRDSMGSAFQVDAVPRRGILSRPGKFKVRGVQVGDEIYSSPIIIANANAKTTFLDLIGEEYLRTTFAGRIRELPMSPSVFMVFLGVDMDLSGYPVLIHNLDDGYGIVIGSNVDAGLAPLGKASVTLLTGARYQDFPPRGSTEYLSKKQLLADALIQKAEKLIPGLAEHIVIRETASPRTLEFYTRMPEGAIYAFDQSKDIKRPYFKSPIKGLYLAGASTFPGGGIEAVIISGRIAANDIIGWKRRG</sequence>
<evidence type="ECO:0000259" key="7">
    <source>
        <dbReference type="Pfam" id="PF01593"/>
    </source>
</evidence>
<gene>
    <name evidence="8" type="ORF">X929_07150</name>
</gene>
<feature type="transmembrane region" description="Helical" evidence="6">
    <location>
        <begin position="136"/>
        <end position="162"/>
    </location>
</feature>
<dbReference type="InterPro" id="IPR036188">
    <property type="entry name" value="FAD/NAD-bd_sf"/>
</dbReference>
<dbReference type="RefSeq" id="WP_211286750.1">
    <property type="nucleotide sequence ID" value="NZ_AZRL01000020.1"/>
</dbReference>
<evidence type="ECO:0000256" key="2">
    <source>
        <dbReference type="ARBA" id="ARBA00022729"/>
    </source>
</evidence>
<keyword evidence="6" id="KW-1133">Transmembrane helix</keyword>
<evidence type="ECO:0000313" key="8">
    <source>
        <dbReference type="EMBL" id="PNR95656.1"/>
    </source>
</evidence>
<feature type="transmembrane region" description="Helical" evidence="6">
    <location>
        <begin position="98"/>
        <end position="115"/>
    </location>
</feature>
<evidence type="ECO:0000256" key="3">
    <source>
        <dbReference type="ARBA" id="ARBA00022827"/>
    </source>
</evidence>
<proteinExistence type="predicted"/>
<dbReference type="Pfam" id="PF01593">
    <property type="entry name" value="Amino_oxidase"/>
    <property type="match status" value="2"/>
</dbReference>
<feature type="transmembrane region" description="Helical" evidence="6">
    <location>
        <begin position="20"/>
        <end position="37"/>
    </location>
</feature>
<feature type="domain" description="Amine oxidase" evidence="7">
    <location>
        <begin position="695"/>
        <end position="749"/>
    </location>
</feature>